<evidence type="ECO:0000313" key="1">
    <source>
        <dbReference type="EMBL" id="MFC0540640.1"/>
    </source>
</evidence>
<keyword evidence="2" id="KW-1185">Reference proteome</keyword>
<protein>
    <submittedName>
        <fullName evidence="1">2'-5' RNA ligase family protein</fullName>
    </submittedName>
</protein>
<evidence type="ECO:0000313" key="2">
    <source>
        <dbReference type="Proteomes" id="UP001589810"/>
    </source>
</evidence>
<accession>A0ABV6MK31</accession>
<reference evidence="1 2" key="1">
    <citation type="submission" date="2024-09" db="EMBL/GenBank/DDBJ databases">
        <authorList>
            <person name="Sun Q."/>
            <person name="Mori K."/>
        </authorList>
    </citation>
    <scope>NUCLEOTIDE SEQUENCE [LARGE SCALE GENOMIC DNA]</scope>
    <source>
        <strain evidence="1 2">TBRC 1432</strain>
    </source>
</reference>
<keyword evidence="1" id="KW-0436">Ligase</keyword>
<gene>
    <name evidence="1" type="ORF">ACFFH7_04055</name>
</gene>
<dbReference type="SUPFAM" id="SSF55144">
    <property type="entry name" value="LigT-like"/>
    <property type="match status" value="1"/>
</dbReference>
<dbReference type="Gene3D" id="3.90.1140.10">
    <property type="entry name" value="Cyclic phosphodiesterase"/>
    <property type="match status" value="1"/>
</dbReference>
<sequence>MHRFAPGDDYRGPLWVVHLLLPDLALDLGDAYADTVQTWLASIPANASLTPPVEVLDRRLRHLTLAAVAAPADTIDVEQLYAELTTNLADLPPVELDLGPPLVNDVAIELYIRPTAALASLHERVSATITRTTGGPPAGAGRAWRPHTALAYCRHDVDTHGLQPRLLRTPGPIGGFLEPVTVYGREVALVREETHAPVDGQCPDTAGRRFLWHDTTRRIQLR</sequence>
<dbReference type="GO" id="GO:0016874">
    <property type="term" value="F:ligase activity"/>
    <property type="evidence" value="ECO:0007669"/>
    <property type="project" value="UniProtKB-KW"/>
</dbReference>
<dbReference type="Proteomes" id="UP001589810">
    <property type="component" value="Unassembled WGS sequence"/>
</dbReference>
<name>A0ABV6MK31_9PSEU</name>
<comment type="caution">
    <text evidence="1">The sequence shown here is derived from an EMBL/GenBank/DDBJ whole genome shotgun (WGS) entry which is preliminary data.</text>
</comment>
<dbReference type="InterPro" id="IPR009097">
    <property type="entry name" value="Cyclic_Pdiesterase"/>
</dbReference>
<organism evidence="1 2">
    <name type="scientific">Kutzneria chonburiensis</name>
    <dbReference type="NCBI Taxonomy" id="1483604"/>
    <lineage>
        <taxon>Bacteria</taxon>
        <taxon>Bacillati</taxon>
        <taxon>Actinomycetota</taxon>
        <taxon>Actinomycetes</taxon>
        <taxon>Pseudonocardiales</taxon>
        <taxon>Pseudonocardiaceae</taxon>
        <taxon>Kutzneria</taxon>
    </lineage>
</organism>
<dbReference type="RefSeq" id="WP_273939451.1">
    <property type="nucleotide sequence ID" value="NZ_CP097263.1"/>
</dbReference>
<dbReference type="Pfam" id="PF13563">
    <property type="entry name" value="2_5_RNA_ligase2"/>
    <property type="match status" value="1"/>
</dbReference>
<proteinExistence type="predicted"/>
<dbReference type="EMBL" id="JBHLUD010000001">
    <property type="protein sequence ID" value="MFC0540640.1"/>
    <property type="molecule type" value="Genomic_DNA"/>
</dbReference>